<reference evidence="1 2" key="1">
    <citation type="submission" date="2019-03" db="EMBL/GenBank/DDBJ databases">
        <title>Metabolic reconstructions from genomes of highly enriched 'Candidatus Accumulibacter' and 'Candidatus Competibacter' bioreactor populations.</title>
        <authorList>
            <person name="Annavajhala M.K."/>
            <person name="Welles L."/>
            <person name="Abbas B."/>
            <person name="Sorokin D."/>
            <person name="Park H."/>
            <person name="Van Loosdrecht M."/>
            <person name="Chandran K."/>
        </authorList>
    </citation>
    <scope>NUCLEOTIDE SEQUENCE [LARGE SCALE GENOMIC DNA]</scope>
    <source>
        <strain evidence="1 2">SBR_G</strain>
    </source>
</reference>
<dbReference type="PANTHER" id="PTHR42941:SF1">
    <property type="entry name" value="SLL1037 PROTEIN"/>
    <property type="match status" value="1"/>
</dbReference>
<dbReference type="Gene3D" id="3.40.190.10">
    <property type="entry name" value="Periplasmic binding protein-like II"/>
    <property type="match status" value="1"/>
</dbReference>
<name>A0ABX1TGT7_9GAMM</name>
<dbReference type="Pfam" id="PF16868">
    <property type="entry name" value="NMT1_3"/>
    <property type="match status" value="1"/>
</dbReference>
<comment type="caution">
    <text evidence="1">The sequence shown here is derived from an EMBL/GenBank/DDBJ whole genome shotgun (WGS) entry which is preliminary data.</text>
</comment>
<dbReference type="PANTHER" id="PTHR42941">
    <property type="entry name" value="SLL1037 PROTEIN"/>
    <property type="match status" value="1"/>
</dbReference>
<dbReference type="RefSeq" id="WP_169247874.1">
    <property type="nucleotide sequence ID" value="NZ_SPMZ01000014.1"/>
</dbReference>
<protein>
    <recommendedName>
        <fullName evidence="3">SsuA/THI5-like domain-containing protein</fullName>
    </recommendedName>
</protein>
<proteinExistence type="predicted"/>
<dbReference type="EMBL" id="SPMZ01000014">
    <property type="protein sequence ID" value="NMQ18577.1"/>
    <property type="molecule type" value="Genomic_DNA"/>
</dbReference>
<accession>A0ABX1TGT7</accession>
<sequence>MRRIRIPKNVTVPIKNIESSIYYIAKLYNEEFHLLANSEIKNLSDLSGRKVNFDTKGSGTFLTASIVFDTLNVSVEPTYYDQATALEKLGNHEIDALVYVAGKPAQLFDKLTTDNSLHFVPIDHTSTLLATYLPTQLNSQDYPQLIEPNQTVKTIAVGAVLAVYNWKSTSPRYQKTANFVNHFFENFNEFQLPTRHPKWREVSLSAVIPGWTRFKPAQEWLEHQK</sequence>
<dbReference type="SUPFAM" id="SSF53850">
    <property type="entry name" value="Periplasmic binding protein-like II"/>
    <property type="match status" value="1"/>
</dbReference>
<gene>
    <name evidence="1" type="ORF">E4P82_04800</name>
</gene>
<dbReference type="InterPro" id="IPR011852">
    <property type="entry name" value="TRAP_TAXI"/>
</dbReference>
<organism evidence="1 2">
    <name type="scientific">Candidatus Competibacter phosphatis</name>
    <dbReference type="NCBI Taxonomy" id="221280"/>
    <lineage>
        <taxon>Bacteria</taxon>
        <taxon>Pseudomonadati</taxon>
        <taxon>Pseudomonadota</taxon>
        <taxon>Gammaproteobacteria</taxon>
        <taxon>Candidatus Competibacteraceae</taxon>
        <taxon>Candidatus Competibacter</taxon>
    </lineage>
</organism>
<evidence type="ECO:0000313" key="1">
    <source>
        <dbReference type="EMBL" id="NMQ18577.1"/>
    </source>
</evidence>
<dbReference type="Proteomes" id="UP000760480">
    <property type="component" value="Unassembled WGS sequence"/>
</dbReference>
<keyword evidence="2" id="KW-1185">Reference proteome</keyword>
<evidence type="ECO:0000313" key="2">
    <source>
        <dbReference type="Proteomes" id="UP000760480"/>
    </source>
</evidence>
<evidence type="ECO:0008006" key="3">
    <source>
        <dbReference type="Google" id="ProtNLM"/>
    </source>
</evidence>